<dbReference type="InterPro" id="IPR019587">
    <property type="entry name" value="Polyketide_cyclase/dehydratase"/>
</dbReference>
<dbReference type="EMBL" id="SHLA01000001">
    <property type="protein sequence ID" value="RZU63489.1"/>
    <property type="molecule type" value="Genomic_DNA"/>
</dbReference>
<keyword evidence="2" id="KW-1185">Reference proteome</keyword>
<gene>
    <name evidence="1" type="ORF">EV380_3110</name>
</gene>
<accession>A0A4Q8AIC7</accession>
<dbReference type="AlphaFoldDB" id="A0A4Q8AIC7"/>
<reference evidence="1 2" key="1">
    <citation type="submission" date="2019-02" db="EMBL/GenBank/DDBJ databases">
        <title>Sequencing the genomes of 1000 actinobacteria strains.</title>
        <authorList>
            <person name="Klenk H.-P."/>
        </authorList>
    </citation>
    <scope>NUCLEOTIDE SEQUENCE [LARGE SCALE GENOMIC DNA]</scope>
    <source>
        <strain evidence="1 2">DSM 17364</strain>
    </source>
</reference>
<sequence>MEAITALEDEILIHLPQPRVWSLLTDWTAAPEWMPGVDTMHAHGAAAPGQVLRYTAGDHERQLSVVTYEPGGALTLATGSDGADVRIEYGYLLVAEGDQTRLRLRVGVRVNGDGGNGVGELREALADAESGQLESFRAYAEKAP</sequence>
<dbReference type="RefSeq" id="WP_165391983.1">
    <property type="nucleotide sequence ID" value="NZ_SHLA01000001.1"/>
</dbReference>
<comment type="caution">
    <text evidence="1">The sequence shown here is derived from an EMBL/GenBank/DDBJ whole genome shotgun (WGS) entry which is preliminary data.</text>
</comment>
<dbReference type="Gene3D" id="3.30.530.20">
    <property type="match status" value="1"/>
</dbReference>
<dbReference type="Pfam" id="PF10604">
    <property type="entry name" value="Polyketide_cyc2"/>
    <property type="match status" value="1"/>
</dbReference>
<evidence type="ECO:0000313" key="1">
    <source>
        <dbReference type="EMBL" id="RZU63489.1"/>
    </source>
</evidence>
<dbReference type="SUPFAM" id="SSF55961">
    <property type="entry name" value="Bet v1-like"/>
    <property type="match status" value="1"/>
</dbReference>
<organism evidence="1 2">
    <name type="scientific">Zhihengliuella halotolerans</name>
    <dbReference type="NCBI Taxonomy" id="370736"/>
    <lineage>
        <taxon>Bacteria</taxon>
        <taxon>Bacillati</taxon>
        <taxon>Actinomycetota</taxon>
        <taxon>Actinomycetes</taxon>
        <taxon>Micrococcales</taxon>
        <taxon>Micrococcaceae</taxon>
        <taxon>Zhihengliuella</taxon>
    </lineage>
</organism>
<name>A0A4Q8AIC7_9MICC</name>
<evidence type="ECO:0000313" key="2">
    <source>
        <dbReference type="Proteomes" id="UP000292685"/>
    </source>
</evidence>
<protein>
    <submittedName>
        <fullName evidence="1">Polyketide cyclase/dehydrase/lipid transport protein</fullName>
    </submittedName>
</protein>
<dbReference type="Proteomes" id="UP000292685">
    <property type="component" value="Unassembled WGS sequence"/>
</dbReference>
<proteinExistence type="predicted"/>
<dbReference type="InterPro" id="IPR023393">
    <property type="entry name" value="START-like_dom_sf"/>
</dbReference>